<dbReference type="AlphaFoldDB" id="U5QQ25"/>
<evidence type="ECO:0000313" key="5">
    <source>
        <dbReference type="Proteomes" id="UP000017396"/>
    </source>
</evidence>
<keyword evidence="1" id="KW-0805">Transcription regulation</keyword>
<dbReference type="EMBL" id="CP003587">
    <property type="protein sequence ID" value="AGY59734.1"/>
    <property type="molecule type" value="Genomic_DNA"/>
</dbReference>
<keyword evidence="2" id="KW-0804">Transcription</keyword>
<dbReference type="InterPro" id="IPR002818">
    <property type="entry name" value="DJ-1/PfpI"/>
</dbReference>
<evidence type="ECO:0000259" key="3">
    <source>
        <dbReference type="PROSITE" id="PS01124"/>
    </source>
</evidence>
<evidence type="ECO:0000313" key="4">
    <source>
        <dbReference type="EMBL" id="AGY59734.1"/>
    </source>
</evidence>
<dbReference type="STRING" id="1183438.GKIL_3488"/>
<name>U5QQ25_GLOK1</name>
<gene>
    <name evidence="4" type="primary">ftrA</name>
    <name evidence="4" type="ORF">GKIL_3488</name>
</gene>
<dbReference type="InterPro" id="IPR018060">
    <property type="entry name" value="HTH_AraC"/>
</dbReference>
<keyword evidence="5" id="KW-1185">Reference proteome</keyword>
<evidence type="ECO:0000256" key="2">
    <source>
        <dbReference type="ARBA" id="ARBA00023163"/>
    </source>
</evidence>
<dbReference type="PATRIC" id="fig|1183438.3.peg.3427"/>
<accession>U5QQ25</accession>
<dbReference type="HOGENOM" id="CLU_000445_59_0_3"/>
<dbReference type="KEGG" id="glj:GKIL_3488"/>
<dbReference type="GO" id="GO:0003700">
    <property type="term" value="F:DNA-binding transcription factor activity"/>
    <property type="evidence" value="ECO:0007669"/>
    <property type="project" value="InterPro"/>
</dbReference>
<reference evidence="4 5" key="1">
    <citation type="journal article" date="2013" name="PLoS ONE">
        <title>Cultivation and Complete Genome Sequencing of Gloeobacter kilaueensis sp. nov., from a Lava Cave in Kilauea Caldera, Hawai'i.</title>
        <authorList>
            <person name="Saw J.H."/>
            <person name="Schatz M."/>
            <person name="Brown M.V."/>
            <person name="Kunkel D.D."/>
            <person name="Foster J.S."/>
            <person name="Shick H."/>
            <person name="Christensen S."/>
            <person name="Hou S."/>
            <person name="Wan X."/>
            <person name="Donachie S.P."/>
        </authorList>
    </citation>
    <scope>NUCLEOTIDE SEQUENCE [LARGE SCALE GENOMIC DNA]</scope>
    <source>
        <strain evidence="5">JS</strain>
    </source>
</reference>
<dbReference type="SUPFAM" id="SSF46689">
    <property type="entry name" value="Homeodomain-like"/>
    <property type="match status" value="2"/>
</dbReference>
<protein>
    <submittedName>
        <fullName evidence="4">AraC family transcriptional regulator</fullName>
    </submittedName>
</protein>
<sequence length="338" mass="36770">MDKFLTGNPVSPDGPPRRIVFLVLDRVHLLDLAGPAQVFDIALALGANYTLQFCAVHEQVRSAQGLWLGRLEALPSVGERDSVIVAGVAGELKARLGGEQPVLPPDARRWLQQAYAAGARVASVCGGALALAEAGLLDGRHCTTHWKLVGLLEQRYPRARVLDGVLYVHDGSVTTSAGIASGIDMALSLVEREHGPRFAAEIARLMVVYLRRNGSATQASAFLEHRTHLHPNVHRAQDWLAEHAAESVTLARLAAVAGMSVRHFSRAFKDATGITPRQYQQRLRLEVAAHLLAEPGLSVEEVASRCGFEDPRHFRRLWGRHFGAAPSRARPASHMHPA</sequence>
<dbReference type="Pfam" id="PF12833">
    <property type="entry name" value="HTH_18"/>
    <property type="match status" value="1"/>
</dbReference>
<dbReference type="GO" id="GO:0043565">
    <property type="term" value="F:sequence-specific DNA binding"/>
    <property type="evidence" value="ECO:0007669"/>
    <property type="project" value="InterPro"/>
</dbReference>
<feature type="domain" description="HTH araC/xylS-type" evidence="3">
    <location>
        <begin position="234"/>
        <end position="332"/>
    </location>
</feature>
<dbReference type="InterPro" id="IPR052158">
    <property type="entry name" value="INH-QAR"/>
</dbReference>
<dbReference type="Pfam" id="PF01965">
    <property type="entry name" value="DJ-1_PfpI"/>
    <property type="match status" value="1"/>
</dbReference>
<dbReference type="SUPFAM" id="SSF52317">
    <property type="entry name" value="Class I glutamine amidotransferase-like"/>
    <property type="match status" value="1"/>
</dbReference>
<dbReference type="Gene3D" id="3.40.50.880">
    <property type="match status" value="1"/>
</dbReference>
<dbReference type="eggNOG" id="COG4977">
    <property type="taxonomic scope" value="Bacteria"/>
</dbReference>
<dbReference type="RefSeq" id="WP_023175036.1">
    <property type="nucleotide sequence ID" value="NC_022600.1"/>
</dbReference>
<dbReference type="Proteomes" id="UP000017396">
    <property type="component" value="Chromosome"/>
</dbReference>
<dbReference type="PROSITE" id="PS01124">
    <property type="entry name" value="HTH_ARAC_FAMILY_2"/>
    <property type="match status" value="1"/>
</dbReference>
<evidence type="ECO:0000256" key="1">
    <source>
        <dbReference type="ARBA" id="ARBA00023015"/>
    </source>
</evidence>
<dbReference type="PANTHER" id="PTHR43130:SF3">
    <property type="entry name" value="HTH-TYPE TRANSCRIPTIONAL REGULATOR RV1931C"/>
    <property type="match status" value="1"/>
</dbReference>
<organism evidence="4 5">
    <name type="scientific">Gloeobacter kilaueensis (strain ATCC BAA-2537 / CCAP 1431/1 / ULC 316 / JS1)</name>
    <dbReference type="NCBI Taxonomy" id="1183438"/>
    <lineage>
        <taxon>Bacteria</taxon>
        <taxon>Bacillati</taxon>
        <taxon>Cyanobacteriota</taxon>
        <taxon>Cyanophyceae</taxon>
        <taxon>Gloeobacterales</taxon>
        <taxon>Gloeobacteraceae</taxon>
        <taxon>Gloeobacter</taxon>
    </lineage>
</organism>
<dbReference type="OrthoDB" id="516605at2"/>
<dbReference type="PANTHER" id="PTHR43130">
    <property type="entry name" value="ARAC-FAMILY TRANSCRIPTIONAL REGULATOR"/>
    <property type="match status" value="1"/>
</dbReference>
<dbReference type="InterPro" id="IPR009057">
    <property type="entry name" value="Homeodomain-like_sf"/>
</dbReference>
<dbReference type="SMART" id="SM00342">
    <property type="entry name" value="HTH_ARAC"/>
    <property type="match status" value="1"/>
</dbReference>
<dbReference type="Gene3D" id="1.10.10.60">
    <property type="entry name" value="Homeodomain-like"/>
    <property type="match status" value="2"/>
</dbReference>
<proteinExistence type="predicted"/>
<dbReference type="InterPro" id="IPR029062">
    <property type="entry name" value="Class_I_gatase-like"/>
</dbReference>